<dbReference type="GO" id="GO:0008173">
    <property type="term" value="F:RNA methyltransferase activity"/>
    <property type="evidence" value="ECO:0007669"/>
    <property type="project" value="InterPro"/>
</dbReference>
<evidence type="ECO:0000313" key="9">
    <source>
        <dbReference type="Proteomes" id="UP001374579"/>
    </source>
</evidence>
<comment type="similarity">
    <text evidence="5">Belongs to the class I-like SAM-binding methyltransferase superfamily. RsmB/NOP family.</text>
</comment>
<dbReference type="GO" id="GO:0006629">
    <property type="term" value="P:lipid metabolic process"/>
    <property type="evidence" value="ECO:0007669"/>
    <property type="project" value="InterPro"/>
</dbReference>
<dbReference type="EMBL" id="JBAMIC010000003">
    <property type="protein sequence ID" value="KAK7109720.1"/>
    <property type="molecule type" value="Genomic_DNA"/>
</dbReference>
<feature type="binding site" evidence="5">
    <location>
        <position position="324"/>
    </location>
    <ligand>
        <name>S-adenosyl-L-methionine</name>
        <dbReference type="ChEBI" id="CHEBI:59789"/>
    </ligand>
</feature>
<dbReference type="PROSITE" id="PS50008">
    <property type="entry name" value="PIPLC_Y_DOMAIN"/>
    <property type="match status" value="1"/>
</dbReference>
<dbReference type="InterPro" id="IPR023267">
    <property type="entry name" value="RCMT"/>
</dbReference>
<keyword evidence="4 5" id="KW-0694">RNA-binding</keyword>
<evidence type="ECO:0000313" key="8">
    <source>
        <dbReference type="EMBL" id="KAK7109720.1"/>
    </source>
</evidence>
<dbReference type="GO" id="GO:0035556">
    <property type="term" value="P:intracellular signal transduction"/>
    <property type="evidence" value="ECO:0007669"/>
    <property type="project" value="InterPro"/>
</dbReference>
<dbReference type="CDD" id="cd21150">
    <property type="entry name" value="PUA_NSun6-like"/>
    <property type="match status" value="1"/>
</dbReference>
<evidence type="ECO:0000256" key="3">
    <source>
        <dbReference type="ARBA" id="ARBA00022691"/>
    </source>
</evidence>
<evidence type="ECO:0000256" key="1">
    <source>
        <dbReference type="ARBA" id="ARBA00022603"/>
    </source>
</evidence>
<dbReference type="Pfam" id="PF01189">
    <property type="entry name" value="Methyltr_RsmB-F"/>
    <property type="match status" value="1"/>
</dbReference>
<feature type="binding site" evidence="5">
    <location>
        <begin position="245"/>
        <end position="251"/>
    </location>
    <ligand>
        <name>S-adenosyl-L-methionine</name>
        <dbReference type="ChEBI" id="CHEBI:59789"/>
    </ligand>
</feature>
<dbReference type="Gene3D" id="3.40.50.150">
    <property type="entry name" value="Vaccinia Virus protein VP39"/>
    <property type="match status" value="1"/>
</dbReference>
<dbReference type="PANTHER" id="PTHR22807">
    <property type="entry name" value="NOP2 YEAST -RELATED NOL1/NOP2/FMU SUN DOMAIN-CONTAINING"/>
    <property type="match status" value="1"/>
</dbReference>
<evidence type="ECO:0000259" key="6">
    <source>
        <dbReference type="PROSITE" id="PS50008"/>
    </source>
</evidence>
<feature type="binding site" evidence="5">
    <location>
        <position position="296"/>
    </location>
    <ligand>
        <name>S-adenosyl-L-methionine</name>
        <dbReference type="ChEBI" id="CHEBI:59789"/>
    </ligand>
</feature>
<organism evidence="8 9">
    <name type="scientific">Littorina saxatilis</name>
    <dbReference type="NCBI Taxonomy" id="31220"/>
    <lineage>
        <taxon>Eukaryota</taxon>
        <taxon>Metazoa</taxon>
        <taxon>Spiralia</taxon>
        <taxon>Lophotrochozoa</taxon>
        <taxon>Mollusca</taxon>
        <taxon>Gastropoda</taxon>
        <taxon>Caenogastropoda</taxon>
        <taxon>Littorinimorpha</taxon>
        <taxon>Littorinoidea</taxon>
        <taxon>Littorinidae</taxon>
        <taxon>Littorina</taxon>
    </lineage>
</organism>
<dbReference type="InterPro" id="IPR001711">
    <property type="entry name" value="PLipase_C_Pinositol-sp_Y"/>
</dbReference>
<feature type="binding site" evidence="5">
    <location>
        <position position="269"/>
    </location>
    <ligand>
        <name>S-adenosyl-L-methionine</name>
        <dbReference type="ChEBI" id="CHEBI:59789"/>
    </ligand>
</feature>
<feature type="active site" description="Nucleophile" evidence="5">
    <location>
        <position position="374"/>
    </location>
</feature>
<feature type="domain" description="PI-PLC Y-box" evidence="6">
    <location>
        <begin position="190"/>
        <end position="235"/>
    </location>
</feature>
<accession>A0AAN9BU12</accession>
<dbReference type="PROSITE" id="PS51686">
    <property type="entry name" value="SAM_MT_RSMB_NOP"/>
    <property type="match status" value="1"/>
</dbReference>
<dbReference type="InterPro" id="IPR015947">
    <property type="entry name" value="PUA-like_sf"/>
</dbReference>
<reference evidence="8 9" key="1">
    <citation type="submission" date="2024-02" db="EMBL/GenBank/DDBJ databases">
        <title>Chromosome-scale genome assembly of the rough periwinkle Littorina saxatilis.</title>
        <authorList>
            <person name="De Jode A."/>
            <person name="Faria R."/>
            <person name="Formenti G."/>
            <person name="Sims Y."/>
            <person name="Smith T.P."/>
            <person name="Tracey A."/>
            <person name="Wood J.M.D."/>
            <person name="Zagrodzka Z.B."/>
            <person name="Johannesson K."/>
            <person name="Butlin R.K."/>
            <person name="Leder E.H."/>
        </authorList>
    </citation>
    <scope>NUCLEOTIDE SEQUENCE [LARGE SCALE GENOMIC DNA]</scope>
    <source>
        <strain evidence="8">Snail1</strain>
        <tissue evidence="8">Muscle</tissue>
    </source>
</reference>
<protein>
    <recommendedName>
        <fullName evidence="10">Methyltransferase NSUN6</fullName>
    </recommendedName>
</protein>
<evidence type="ECO:0000259" key="7">
    <source>
        <dbReference type="PROSITE" id="PS51686"/>
    </source>
</evidence>
<keyword evidence="9" id="KW-1185">Reference proteome</keyword>
<dbReference type="InterPro" id="IPR001678">
    <property type="entry name" value="MeTrfase_RsmB-F_NOP2_dom"/>
</dbReference>
<dbReference type="InterPro" id="IPR029063">
    <property type="entry name" value="SAM-dependent_MTases_sf"/>
</dbReference>
<dbReference type="Gene3D" id="2.30.130.10">
    <property type="entry name" value="PUA domain"/>
    <property type="match status" value="1"/>
</dbReference>
<dbReference type="AlphaFoldDB" id="A0AAN9BU12"/>
<dbReference type="GO" id="GO:0004435">
    <property type="term" value="F:phosphatidylinositol-4,5-bisphosphate phospholipase C activity"/>
    <property type="evidence" value="ECO:0007669"/>
    <property type="project" value="InterPro"/>
</dbReference>
<dbReference type="PANTHER" id="PTHR22807:SF34">
    <property type="entry name" value="TRNA (CYTOSINE(72)-C(5))-METHYLTRANSFERASE NSUN6"/>
    <property type="match status" value="1"/>
</dbReference>
<evidence type="ECO:0008006" key="10">
    <source>
        <dbReference type="Google" id="ProtNLM"/>
    </source>
</evidence>
<dbReference type="GO" id="GO:0001510">
    <property type="term" value="P:RNA methylation"/>
    <property type="evidence" value="ECO:0007669"/>
    <property type="project" value="InterPro"/>
</dbReference>
<dbReference type="InterPro" id="IPR036974">
    <property type="entry name" value="PUA_sf"/>
</dbReference>
<keyword evidence="1 5" id="KW-0489">Methyltransferase</keyword>
<keyword evidence="3 5" id="KW-0949">S-adenosyl-L-methionine</keyword>
<dbReference type="Proteomes" id="UP001374579">
    <property type="component" value="Unassembled WGS sequence"/>
</dbReference>
<dbReference type="PROSITE" id="PS50890">
    <property type="entry name" value="PUA"/>
    <property type="match status" value="1"/>
</dbReference>
<evidence type="ECO:0000256" key="2">
    <source>
        <dbReference type="ARBA" id="ARBA00022679"/>
    </source>
</evidence>
<proteinExistence type="inferred from homology"/>
<evidence type="ECO:0000256" key="5">
    <source>
        <dbReference type="PROSITE-ProRule" id="PRU01023"/>
    </source>
</evidence>
<dbReference type="InterPro" id="IPR049560">
    <property type="entry name" value="MeTrfase_RsmB-F_NOP2_cat"/>
</dbReference>
<sequence>MDTQRLILQPDVEAVLATSYPLKVSDAEAEGKKPGALPDLLQWLATPPMFTTLRVNTITTSTQAAKEHVEQELEQQCVTRTAENFTVEAHHSLPDCLVIFNTGPHLPHEQVDMEVMVDVPCGMAILRGADIFKQGILAAPTAMQAGSKVQVMCDLDGKCLRGFTQPYQGKKLYVGTGVALVSREEVFCADPSTLRGVGIQMTEPLYQAPSLSDILPSAVFAQNLPSIVCGHVLSPLPGQTILDMCAAPGGKTCHLAALMKNKGRLVALDKTADKVSKITRNADNLGITCIESYAFDSRKAMQENADISGGPPYPPDSFDALLLDGPCSALGQRPSVRNKMTASSLASFPKLQRMLLSTAVSLLKPGGVLVYSTCTVTVEENEDQVAWLLQTYSEMALEKQNPHLGGCGLVQSSLSADECQLVQRFELSSLAGSVKKDYDSDTIGFFIAKFRKKER</sequence>
<keyword evidence="2 5" id="KW-0808">Transferase</keyword>
<dbReference type="PRINTS" id="PR02008">
    <property type="entry name" value="RCMTFAMILY"/>
</dbReference>
<name>A0AAN9BU12_9CAEN</name>
<dbReference type="SUPFAM" id="SSF53335">
    <property type="entry name" value="S-adenosyl-L-methionine-dependent methyltransferases"/>
    <property type="match status" value="1"/>
</dbReference>
<dbReference type="GO" id="GO:0003723">
    <property type="term" value="F:RNA binding"/>
    <property type="evidence" value="ECO:0007669"/>
    <property type="project" value="UniProtKB-UniRule"/>
</dbReference>
<evidence type="ECO:0000256" key="4">
    <source>
        <dbReference type="ARBA" id="ARBA00022884"/>
    </source>
</evidence>
<gene>
    <name evidence="8" type="ORF">V1264_013711</name>
</gene>
<dbReference type="CDD" id="cd02440">
    <property type="entry name" value="AdoMet_MTases"/>
    <property type="match status" value="1"/>
</dbReference>
<comment type="caution">
    <text evidence="8">The sequence shown here is derived from an EMBL/GenBank/DDBJ whole genome shotgun (WGS) entry which is preliminary data.</text>
</comment>
<feature type="domain" description="SAM-dependent MTase RsmB/NOP-type" evidence="7">
    <location>
        <begin position="143"/>
        <end position="453"/>
    </location>
</feature>
<dbReference type="SUPFAM" id="SSF88697">
    <property type="entry name" value="PUA domain-like"/>
    <property type="match status" value="1"/>
</dbReference>